<protein>
    <submittedName>
        <fullName evidence="2">Uncharacterized protein</fullName>
    </submittedName>
</protein>
<keyword evidence="1" id="KW-0472">Membrane</keyword>
<proteinExistence type="predicted"/>
<dbReference type="RefSeq" id="WP_159602320.1">
    <property type="nucleotide sequence ID" value="NZ_CACSAS010000030.1"/>
</dbReference>
<evidence type="ECO:0000313" key="3">
    <source>
        <dbReference type="Proteomes" id="UP000433050"/>
    </source>
</evidence>
<name>A0A5S9R476_9HYPH</name>
<dbReference type="Proteomes" id="UP000433050">
    <property type="component" value="Unassembled WGS sequence"/>
</dbReference>
<evidence type="ECO:0000256" key="1">
    <source>
        <dbReference type="SAM" id="Phobius"/>
    </source>
</evidence>
<keyword evidence="1" id="KW-0812">Transmembrane</keyword>
<sequence>MKPSDKNALWGFTVGAAITGGLWWFLPFFHWGVYVVVWLMVSGWAIMAGAALGAAERTMDGE</sequence>
<feature type="transmembrane region" description="Helical" evidence="1">
    <location>
        <begin position="32"/>
        <end position="55"/>
    </location>
</feature>
<keyword evidence="3" id="KW-1185">Reference proteome</keyword>
<keyword evidence="1" id="KW-1133">Transmembrane helix</keyword>
<dbReference type="EMBL" id="CACSAS010000030">
    <property type="protein sequence ID" value="CAA0129363.1"/>
    <property type="molecule type" value="Genomic_DNA"/>
</dbReference>
<accession>A0A5S9R476</accession>
<reference evidence="2 3" key="1">
    <citation type="submission" date="2019-12" db="EMBL/GenBank/DDBJ databases">
        <authorList>
            <person name="Reyes-Prieto M."/>
        </authorList>
    </citation>
    <scope>NUCLEOTIDE SEQUENCE [LARGE SCALE GENOMIC DNA]</scope>
    <source>
        <strain evidence="2">HF14-78462</strain>
    </source>
</reference>
<gene>
    <name evidence="2" type="ORF">STARVERO_04498</name>
</gene>
<organism evidence="2 3">
    <name type="scientific">Starkeya nomas</name>
    <dbReference type="NCBI Taxonomy" id="2666134"/>
    <lineage>
        <taxon>Bacteria</taxon>
        <taxon>Pseudomonadati</taxon>
        <taxon>Pseudomonadota</taxon>
        <taxon>Alphaproteobacteria</taxon>
        <taxon>Hyphomicrobiales</taxon>
        <taxon>Xanthobacteraceae</taxon>
        <taxon>Starkeya</taxon>
    </lineage>
</organism>
<dbReference type="AlphaFoldDB" id="A0A5S9R476"/>
<feature type="transmembrane region" description="Helical" evidence="1">
    <location>
        <begin position="7"/>
        <end position="26"/>
    </location>
</feature>
<evidence type="ECO:0000313" key="2">
    <source>
        <dbReference type="EMBL" id="CAA0129363.1"/>
    </source>
</evidence>